<dbReference type="Gene3D" id="2.40.128.220">
    <property type="match status" value="1"/>
</dbReference>
<evidence type="ECO:0000313" key="3">
    <source>
        <dbReference type="Proteomes" id="UP000323426"/>
    </source>
</evidence>
<feature type="signal peptide" evidence="1">
    <location>
        <begin position="1"/>
        <end position="22"/>
    </location>
</feature>
<keyword evidence="3" id="KW-1185">Reference proteome</keyword>
<organism evidence="2 3">
    <name type="scientific">Adhaeribacter rhizoryzae</name>
    <dbReference type="NCBI Taxonomy" id="2607907"/>
    <lineage>
        <taxon>Bacteria</taxon>
        <taxon>Pseudomonadati</taxon>
        <taxon>Bacteroidota</taxon>
        <taxon>Cytophagia</taxon>
        <taxon>Cytophagales</taxon>
        <taxon>Hymenobacteraceae</taxon>
        <taxon>Adhaeribacter</taxon>
    </lineage>
</organism>
<evidence type="ECO:0000256" key="1">
    <source>
        <dbReference type="SAM" id="SignalP"/>
    </source>
</evidence>
<dbReference type="InterPro" id="IPR038668">
    <property type="entry name" value="Lipid-bd_sf"/>
</dbReference>
<dbReference type="AlphaFoldDB" id="A0A5M6DQU8"/>
<reference evidence="2 3" key="1">
    <citation type="submission" date="2019-09" db="EMBL/GenBank/DDBJ databases">
        <title>Genome sequence and assembly of Adhaeribacter sp.</title>
        <authorList>
            <person name="Chhetri G."/>
        </authorList>
    </citation>
    <scope>NUCLEOTIDE SEQUENCE [LARGE SCALE GENOMIC DNA]</scope>
    <source>
        <strain evidence="2 3">DK36</strain>
    </source>
</reference>
<sequence length="164" mass="18644">MKFKIIPILPLLLSFVFLTSCEKDDPEIDYMATYPVSGDWTVNYYVENDEGELEEVANHTQIIAYNTSANVPTEIWIDDHGSFWDYKVKTSLNMTDLTFSGNELDNEHYESKVTITDGKVIKNGTKVNGMQADSIYFRVSFDDDEEPYGTIYHAAGHRSNGFGD</sequence>
<accession>A0A5M6DQU8</accession>
<dbReference type="InterPro" id="IPR024404">
    <property type="entry name" value="Lipid-bd_put"/>
</dbReference>
<evidence type="ECO:0008006" key="4">
    <source>
        <dbReference type="Google" id="ProtNLM"/>
    </source>
</evidence>
<dbReference type="PROSITE" id="PS51257">
    <property type="entry name" value="PROKAR_LIPOPROTEIN"/>
    <property type="match status" value="1"/>
</dbReference>
<comment type="caution">
    <text evidence="2">The sequence shown here is derived from an EMBL/GenBank/DDBJ whole genome shotgun (WGS) entry which is preliminary data.</text>
</comment>
<dbReference type="Pfam" id="PF12888">
    <property type="entry name" value="Lipid_bd"/>
    <property type="match status" value="1"/>
</dbReference>
<evidence type="ECO:0000313" key="2">
    <source>
        <dbReference type="EMBL" id="KAA5548570.1"/>
    </source>
</evidence>
<keyword evidence="1" id="KW-0732">Signal</keyword>
<feature type="chain" id="PRO_5024337136" description="Lipid-binding hydrolase" evidence="1">
    <location>
        <begin position="23"/>
        <end position="164"/>
    </location>
</feature>
<proteinExistence type="predicted"/>
<name>A0A5M6DQU8_9BACT</name>
<dbReference type="EMBL" id="VWSF01000002">
    <property type="protein sequence ID" value="KAA5548570.1"/>
    <property type="molecule type" value="Genomic_DNA"/>
</dbReference>
<gene>
    <name evidence="2" type="ORF">F0145_03365</name>
</gene>
<dbReference type="RefSeq" id="WP_150086898.1">
    <property type="nucleotide sequence ID" value="NZ_VWSF01000002.1"/>
</dbReference>
<dbReference type="Proteomes" id="UP000323426">
    <property type="component" value="Unassembled WGS sequence"/>
</dbReference>
<protein>
    <recommendedName>
        <fullName evidence="4">Lipid-binding hydrolase</fullName>
    </recommendedName>
</protein>